<dbReference type="Gene3D" id="2.60.40.1760">
    <property type="entry name" value="glycosyl hydrolase (family 31)"/>
    <property type="match status" value="1"/>
</dbReference>
<keyword evidence="10" id="KW-1185">Reference proteome</keyword>
<dbReference type="InterPro" id="IPR011013">
    <property type="entry name" value="Gal_mutarotase_sf_dom"/>
</dbReference>
<dbReference type="SUPFAM" id="SSF51011">
    <property type="entry name" value="Glycosyl hydrolase domain"/>
    <property type="match status" value="1"/>
</dbReference>
<protein>
    <submittedName>
        <fullName evidence="9">Glycoside hydrolase family 31 protein</fullName>
    </submittedName>
</protein>
<dbReference type="InterPro" id="IPR048395">
    <property type="entry name" value="Glyco_hydro_31_C"/>
</dbReference>
<dbReference type="SUPFAM" id="SSF74650">
    <property type="entry name" value="Galactose mutarotase-like"/>
    <property type="match status" value="1"/>
</dbReference>
<dbReference type="InterPro" id="IPR013780">
    <property type="entry name" value="Glyco_hydro_b"/>
</dbReference>
<dbReference type="PANTHER" id="PTHR22762:SF133">
    <property type="entry name" value="P-TYPE DOMAIN-CONTAINING PROTEIN"/>
    <property type="match status" value="1"/>
</dbReference>
<dbReference type="Gene3D" id="2.60.40.1180">
    <property type="entry name" value="Golgi alpha-mannosidase II"/>
    <property type="match status" value="2"/>
</dbReference>
<feature type="domain" description="Glycoside hydrolase family 31 TIM barrel" evidence="7">
    <location>
        <begin position="348"/>
        <end position="767"/>
    </location>
</feature>
<evidence type="ECO:0000256" key="1">
    <source>
        <dbReference type="ARBA" id="ARBA00007806"/>
    </source>
</evidence>
<dbReference type="EMBL" id="JABBWE010000073">
    <property type="protein sequence ID" value="KAG1787957.1"/>
    <property type="molecule type" value="Genomic_DNA"/>
</dbReference>
<accession>A0A9P7AFU9</accession>
<keyword evidence="3 6" id="KW-0378">Hydrolase</keyword>
<dbReference type="InterPro" id="IPR030459">
    <property type="entry name" value="Glyco_hydro_31_CS"/>
</dbReference>
<dbReference type="InterPro" id="IPR000322">
    <property type="entry name" value="Glyco_hydro_31_TIM"/>
</dbReference>
<organism evidence="9 10">
    <name type="scientific">Suillus plorans</name>
    <dbReference type="NCBI Taxonomy" id="116603"/>
    <lineage>
        <taxon>Eukaryota</taxon>
        <taxon>Fungi</taxon>
        <taxon>Dikarya</taxon>
        <taxon>Basidiomycota</taxon>
        <taxon>Agaricomycotina</taxon>
        <taxon>Agaricomycetes</taxon>
        <taxon>Agaricomycetidae</taxon>
        <taxon>Boletales</taxon>
        <taxon>Suillineae</taxon>
        <taxon>Suillaceae</taxon>
        <taxon>Suillus</taxon>
    </lineage>
</organism>
<dbReference type="OrthoDB" id="5839090at2759"/>
<dbReference type="GO" id="GO:0005975">
    <property type="term" value="P:carbohydrate metabolic process"/>
    <property type="evidence" value="ECO:0007669"/>
    <property type="project" value="InterPro"/>
</dbReference>
<dbReference type="AlphaFoldDB" id="A0A9P7AFU9"/>
<dbReference type="Proteomes" id="UP000719766">
    <property type="component" value="Unassembled WGS sequence"/>
</dbReference>
<keyword evidence="5 6" id="KW-0326">Glycosidase</keyword>
<evidence type="ECO:0000256" key="2">
    <source>
        <dbReference type="ARBA" id="ARBA00022729"/>
    </source>
</evidence>
<gene>
    <name evidence="9" type="ORF">HD556DRAFT_1406631</name>
</gene>
<proteinExistence type="inferred from homology"/>
<dbReference type="Pfam" id="PF01055">
    <property type="entry name" value="Glyco_hydro_31_2nd"/>
    <property type="match status" value="1"/>
</dbReference>
<dbReference type="CDD" id="cd14752">
    <property type="entry name" value="GH31_N"/>
    <property type="match status" value="1"/>
</dbReference>
<dbReference type="PROSITE" id="PS00707">
    <property type="entry name" value="GLYCOSYL_HYDROL_F31_2"/>
    <property type="match status" value="1"/>
</dbReference>
<comment type="caution">
    <text evidence="9">The sequence shown here is derived from an EMBL/GenBank/DDBJ whole genome shotgun (WGS) entry which is preliminary data.</text>
</comment>
<dbReference type="Gene3D" id="3.20.20.80">
    <property type="entry name" value="Glycosidases"/>
    <property type="match status" value="2"/>
</dbReference>
<evidence type="ECO:0000256" key="3">
    <source>
        <dbReference type="ARBA" id="ARBA00022801"/>
    </source>
</evidence>
<dbReference type="PROSITE" id="PS00129">
    <property type="entry name" value="GLYCOSYL_HYDROL_F31_1"/>
    <property type="match status" value="1"/>
</dbReference>
<evidence type="ECO:0000256" key="4">
    <source>
        <dbReference type="ARBA" id="ARBA00023180"/>
    </source>
</evidence>
<dbReference type="Pfam" id="PF21365">
    <property type="entry name" value="Glyco_hydro_31_3rd"/>
    <property type="match status" value="1"/>
</dbReference>
<sequence>MQMISEAHHQRRYYRSHRFTVMFSLLLLLGVLYTLAPTVWGDVSQRATLGNKLASNGTGTPSYSMNVTDCPGYTLGSLHESDIGLTAQLTLAGPACNAFGRDISNLTIEVTYQSQSTLHVKIYDTANQQFTIPESVIERPAAPKTSYTGNSDLLFNFDAAPFAFWVTRRSDPGAMPLFDTRTSSLPPTPIPPFNASDPSTAFDGFPLVFEDQYLQVASALPYGTNIYGLGEVIASSGFRRDIGTDGGVGTIQTHWARDVADPIDQNMYGSHPIYVEHRYNATTGKASASGVLLLNAAGSDIFLQTPPNSKVSLIEYRLIGGIMDFYFFSGPSDAEVIAQYGSVIGYPMWQPAWGFGFHLCRWGYHNVSDDIENVAQMRAAGIPLEVQWNDIDLYHAFRDFTTDPVNFPGDELRTFIRDLAENNQHYIPITDVGIAITVNSTDIYDPFTRGVEEDVWIKNPDGSLYLGQVWPGYTVYPDWFSENILSVWTEAFRNWTEIGVEFSGIWLDMNEPSSFCSDSCGTGANYSALAPMNMAGTVVTGYPECYNETKWGPSGNMTINGTSTNSCTTSSTTTSTVVKRGVGAGGEKGVNLNSPPYAIHNAIGSLNRNTLATNATHSGGYAELDVHNMFGLMEEKTTHLAIQSVIPGKRPFLISRSTFPSAGKWTGHWLGDNYSKWQYLYLNIQGVLQFQIYQIPMVGADTCGFNDNTDEELCNRWMQLSAFVPFYRNHNTYAALPQEPYRWESVANASRIAIAARYSLLPYWYTLFANSSMAGLPPVRALFYEFPDEPELFTVDTQWLVGSDILVTPVLTPGATTVDGIFPGRGSVIWRDWYTHAAVNATSGGNTTLDAPISYINVHIRDNSALLLHQEPGYTIYETREGPYSLLVSLNAAGTAFGTAYVDDGISFPPGPSRSLTFQAAKGTLKIESKGEYTILQKLETITVLGVQKPSQVSLQGSPVKGWTYKEATEELVVSNTSVNLDGQTTLAWK</sequence>
<dbReference type="SUPFAM" id="SSF51445">
    <property type="entry name" value="(Trans)glycosidases"/>
    <property type="match status" value="1"/>
</dbReference>
<dbReference type="CDD" id="cd06602">
    <property type="entry name" value="GH31_MGAM_SI_GAA"/>
    <property type="match status" value="1"/>
</dbReference>
<evidence type="ECO:0000313" key="9">
    <source>
        <dbReference type="EMBL" id="KAG1787957.1"/>
    </source>
</evidence>
<name>A0A9P7AFU9_9AGAM</name>
<evidence type="ECO:0000256" key="5">
    <source>
        <dbReference type="ARBA" id="ARBA00023295"/>
    </source>
</evidence>
<keyword evidence="2" id="KW-0732">Signal</keyword>
<dbReference type="RefSeq" id="XP_041155251.1">
    <property type="nucleotide sequence ID" value="XM_041304018.1"/>
</dbReference>
<dbReference type="GeneID" id="64597782"/>
<evidence type="ECO:0000259" key="8">
    <source>
        <dbReference type="Pfam" id="PF21365"/>
    </source>
</evidence>
<reference evidence="9" key="1">
    <citation type="journal article" date="2020" name="New Phytol.">
        <title>Comparative genomics reveals dynamic genome evolution in host specialist ectomycorrhizal fungi.</title>
        <authorList>
            <person name="Lofgren L.A."/>
            <person name="Nguyen N.H."/>
            <person name="Vilgalys R."/>
            <person name="Ruytinx J."/>
            <person name="Liao H.L."/>
            <person name="Branco S."/>
            <person name="Kuo A."/>
            <person name="LaButti K."/>
            <person name="Lipzen A."/>
            <person name="Andreopoulos W."/>
            <person name="Pangilinan J."/>
            <person name="Riley R."/>
            <person name="Hundley H."/>
            <person name="Na H."/>
            <person name="Barry K."/>
            <person name="Grigoriev I.V."/>
            <person name="Stajich J.E."/>
            <person name="Kennedy P.G."/>
        </authorList>
    </citation>
    <scope>NUCLEOTIDE SEQUENCE</scope>
    <source>
        <strain evidence="9">S12</strain>
    </source>
</reference>
<feature type="domain" description="Glycosyl hydrolase family 31 C-terminal" evidence="8">
    <location>
        <begin position="775"/>
        <end position="865"/>
    </location>
</feature>
<evidence type="ECO:0000313" key="10">
    <source>
        <dbReference type="Proteomes" id="UP000719766"/>
    </source>
</evidence>
<evidence type="ECO:0000259" key="7">
    <source>
        <dbReference type="Pfam" id="PF01055"/>
    </source>
</evidence>
<evidence type="ECO:0000256" key="6">
    <source>
        <dbReference type="RuleBase" id="RU361185"/>
    </source>
</evidence>
<dbReference type="PANTHER" id="PTHR22762">
    <property type="entry name" value="ALPHA-GLUCOSIDASE"/>
    <property type="match status" value="1"/>
</dbReference>
<dbReference type="GO" id="GO:0030246">
    <property type="term" value="F:carbohydrate binding"/>
    <property type="evidence" value="ECO:0007669"/>
    <property type="project" value="InterPro"/>
</dbReference>
<keyword evidence="4" id="KW-0325">Glycoprotein</keyword>
<comment type="similarity">
    <text evidence="1 6">Belongs to the glycosyl hydrolase 31 family.</text>
</comment>
<dbReference type="GO" id="GO:0004553">
    <property type="term" value="F:hydrolase activity, hydrolyzing O-glycosyl compounds"/>
    <property type="evidence" value="ECO:0007669"/>
    <property type="project" value="InterPro"/>
</dbReference>
<dbReference type="InterPro" id="IPR030458">
    <property type="entry name" value="Glyco_hydro_31_AS"/>
</dbReference>
<dbReference type="InterPro" id="IPR017853">
    <property type="entry name" value="GH"/>
</dbReference>